<feature type="transmembrane region" description="Helical" evidence="2">
    <location>
        <begin position="136"/>
        <end position="157"/>
    </location>
</feature>
<accession>A0A7W7FT87</accession>
<dbReference type="Proteomes" id="UP000533598">
    <property type="component" value="Unassembled WGS sequence"/>
</dbReference>
<feature type="transmembrane region" description="Helical" evidence="2">
    <location>
        <begin position="63"/>
        <end position="82"/>
    </location>
</feature>
<dbReference type="EMBL" id="JACHMH010000001">
    <property type="protein sequence ID" value="MBB4676972.1"/>
    <property type="molecule type" value="Genomic_DNA"/>
</dbReference>
<feature type="region of interest" description="Disordered" evidence="1">
    <location>
        <begin position="1"/>
        <end position="52"/>
    </location>
</feature>
<keyword evidence="2" id="KW-0472">Membrane</keyword>
<evidence type="ECO:0000313" key="4">
    <source>
        <dbReference type="Proteomes" id="UP000533598"/>
    </source>
</evidence>
<feature type="compositionally biased region" description="Basic and acidic residues" evidence="1">
    <location>
        <begin position="17"/>
        <end position="31"/>
    </location>
</feature>
<feature type="compositionally biased region" description="Acidic residues" evidence="1">
    <location>
        <begin position="39"/>
        <end position="50"/>
    </location>
</feature>
<feature type="transmembrane region" description="Helical" evidence="2">
    <location>
        <begin position="215"/>
        <end position="239"/>
    </location>
</feature>
<feature type="transmembrane region" description="Helical" evidence="2">
    <location>
        <begin position="184"/>
        <end position="203"/>
    </location>
</feature>
<keyword evidence="4" id="KW-1185">Reference proteome</keyword>
<reference evidence="3 4" key="1">
    <citation type="submission" date="2020-08" db="EMBL/GenBank/DDBJ databases">
        <title>Sequencing the genomes of 1000 actinobacteria strains.</title>
        <authorList>
            <person name="Klenk H.-P."/>
        </authorList>
    </citation>
    <scope>NUCLEOTIDE SEQUENCE [LARGE SCALE GENOMIC DNA]</scope>
    <source>
        <strain evidence="3 4">DSM 44230</strain>
    </source>
</reference>
<dbReference type="RefSeq" id="WP_185002803.1">
    <property type="nucleotide sequence ID" value="NZ_BAAAUI010000075.1"/>
</dbReference>
<evidence type="ECO:0000256" key="2">
    <source>
        <dbReference type="SAM" id="Phobius"/>
    </source>
</evidence>
<sequence length="263" mass="28588">MSEPTTPQAGPTAAVPEHPESPDPRSADLEPARSATEDAVTEDAVAEPEEPPMPTMWEQMGGLVGFISASVPVAVFVFVNWATSMWPAIWSALGVAVAIGLWRLIRKEKLMPAVSGVLGVGIAAFIAYRVGEAKGFFLYGIWVSLIFGGLFLVSLLVRWPLVGVIWSGLNGHGFGWREHPKARFGYDLATVFWTLVFAARFVVQNWLYEGDQTTLLGITRLAMGYPLTAIALLVTVWAVRRAKQIEENHNQAITAQPTGLNSA</sequence>
<feature type="transmembrane region" description="Helical" evidence="2">
    <location>
        <begin position="88"/>
        <end position="105"/>
    </location>
</feature>
<evidence type="ECO:0000313" key="3">
    <source>
        <dbReference type="EMBL" id="MBB4676972.1"/>
    </source>
</evidence>
<keyword evidence="2" id="KW-1133">Transmembrane helix</keyword>
<gene>
    <name evidence="3" type="ORF">HNR67_003090</name>
</gene>
<keyword evidence="2" id="KW-0812">Transmembrane</keyword>
<dbReference type="AlphaFoldDB" id="A0A7W7FT87"/>
<dbReference type="InterPro" id="IPR016566">
    <property type="entry name" value="UCP010219"/>
</dbReference>
<evidence type="ECO:0008006" key="5">
    <source>
        <dbReference type="Google" id="ProtNLM"/>
    </source>
</evidence>
<organism evidence="3 4">
    <name type="scientific">Crossiella cryophila</name>
    <dbReference type="NCBI Taxonomy" id="43355"/>
    <lineage>
        <taxon>Bacteria</taxon>
        <taxon>Bacillati</taxon>
        <taxon>Actinomycetota</taxon>
        <taxon>Actinomycetes</taxon>
        <taxon>Pseudonocardiales</taxon>
        <taxon>Pseudonocardiaceae</taxon>
        <taxon>Crossiella</taxon>
    </lineage>
</organism>
<protein>
    <recommendedName>
        <fullName evidence="5">DUF3159 domain-containing protein</fullName>
    </recommendedName>
</protein>
<name>A0A7W7FT87_9PSEU</name>
<dbReference type="Pfam" id="PF11361">
    <property type="entry name" value="DUF3159"/>
    <property type="match status" value="1"/>
</dbReference>
<proteinExistence type="predicted"/>
<feature type="transmembrane region" description="Helical" evidence="2">
    <location>
        <begin position="112"/>
        <end position="130"/>
    </location>
</feature>
<evidence type="ECO:0000256" key="1">
    <source>
        <dbReference type="SAM" id="MobiDB-lite"/>
    </source>
</evidence>
<comment type="caution">
    <text evidence="3">The sequence shown here is derived from an EMBL/GenBank/DDBJ whole genome shotgun (WGS) entry which is preliminary data.</text>
</comment>